<keyword evidence="1" id="KW-1133">Transmembrane helix</keyword>
<dbReference type="RefSeq" id="WP_349139805.1">
    <property type="nucleotide sequence ID" value="NZ_JBBMFT010000003.1"/>
</dbReference>
<keyword evidence="1" id="KW-0472">Membrane</keyword>
<proteinExistence type="predicted"/>
<accession>A0ABV1ESJ2</accession>
<evidence type="ECO:0000313" key="2">
    <source>
        <dbReference type="EMBL" id="MEQ2456218.1"/>
    </source>
</evidence>
<organism evidence="2 3">
    <name type="scientific">Flavonifractor hominis</name>
    <dbReference type="NCBI Taxonomy" id="3133178"/>
    <lineage>
        <taxon>Bacteria</taxon>
        <taxon>Bacillati</taxon>
        <taxon>Bacillota</taxon>
        <taxon>Clostridia</taxon>
        <taxon>Eubacteriales</taxon>
        <taxon>Oscillospiraceae</taxon>
        <taxon>Flavonifractor</taxon>
    </lineage>
</organism>
<feature type="transmembrane region" description="Helical" evidence="1">
    <location>
        <begin position="49"/>
        <end position="77"/>
    </location>
</feature>
<keyword evidence="1" id="KW-0812">Transmembrane</keyword>
<evidence type="ECO:0000256" key="1">
    <source>
        <dbReference type="SAM" id="Phobius"/>
    </source>
</evidence>
<name>A0ABV1ESJ2_9FIRM</name>
<reference evidence="2 3" key="1">
    <citation type="submission" date="2024-03" db="EMBL/GenBank/DDBJ databases">
        <title>Human intestinal bacterial collection.</title>
        <authorList>
            <person name="Pauvert C."/>
            <person name="Hitch T.C.A."/>
            <person name="Clavel T."/>
        </authorList>
    </citation>
    <scope>NUCLEOTIDE SEQUENCE [LARGE SCALE GENOMIC DNA]</scope>
    <source>
        <strain evidence="2 3">CLA-AP-H34</strain>
    </source>
</reference>
<keyword evidence="3" id="KW-1185">Reference proteome</keyword>
<evidence type="ECO:0000313" key="3">
    <source>
        <dbReference type="Proteomes" id="UP001440599"/>
    </source>
</evidence>
<comment type="caution">
    <text evidence="2">The sequence shown here is derived from an EMBL/GenBank/DDBJ whole genome shotgun (WGS) entry which is preliminary data.</text>
</comment>
<dbReference type="EMBL" id="JBBMFT010000003">
    <property type="protein sequence ID" value="MEQ2456218.1"/>
    <property type="molecule type" value="Genomic_DNA"/>
</dbReference>
<dbReference type="Proteomes" id="UP001440599">
    <property type="component" value="Unassembled WGS sequence"/>
</dbReference>
<sequence length="78" mass="9183">MTVRAVLCLLGLACGALGIWMLVCPQRFEKLEQWWAKVWSRRDKWYHFAPRWMGMVLLLTGTVLFLVMLTDLILLILF</sequence>
<protein>
    <submittedName>
        <fullName evidence="2">Uncharacterized protein</fullName>
    </submittedName>
</protein>
<gene>
    <name evidence="2" type="ORF">WMO45_06745</name>
</gene>